<evidence type="ECO:0000313" key="2">
    <source>
        <dbReference type="EMBL" id="PRW64519.1"/>
    </source>
</evidence>
<sequence length="71" mass="7736">MKSGGSVFHVEAHPHGDAGPPDDSGTAEIAGLVHRQPSLYGQNCPVGGRIDRKSLLIGRSLRTKQYERNRR</sequence>
<reference evidence="2 3" key="1">
    <citation type="submission" date="2018-03" db="EMBL/GenBank/DDBJ databases">
        <title>Actinopolyspora mortivallis from Sahara, screening for active biomolecules.</title>
        <authorList>
            <person name="Selama O."/>
            <person name="Wellington E.M.H."/>
            <person name="Hacene H."/>
        </authorList>
    </citation>
    <scope>NUCLEOTIDE SEQUENCE [LARGE SCALE GENOMIC DNA]</scope>
    <source>
        <strain evidence="2 3">M5A</strain>
    </source>
</reference>
<comment type="caution">
    <text evidence="2">The sequence shown here is derived from an EMBL/GenBank/DDBJ whole genome shotgun (WGS) entry which is preliminary data.</text>
</comment>
<name>A0A2T0GZI5_ACTMO</name>
<dbReference type="AlphaFoldDB" id="A0A2T0GZI5"/>
<dbReference type="Proteomes" id="UP000239352">
    <property type="component" value="Unassembled WGS sequence"/>
</dbReference>
<organism evidence="2 3">
    <name type="scientific">Actinopolyspora mortivallis</name>
    <dbReference type="NCBI Taxonomy" id="33906"/>
    <lineage>
        <taxon>Bacteria</taxon>
        <taxon>Bacillati</taxon>
        <taxon>Actinomycetota</taxon>
        <taxon>Actinomycetes</taxon>
        <taxon>Actinopolysporales</taxon>
        <taxon>Actinopolysporaceae</taxon>
        <taxon>Actinopolyspora</taxon>
    </lineage>
</organism>
<evidence type="ECO:0000313" key="3">
    <source>
        <dbReference type="Proteomes" id="UP000239352"/>
    </source>
</evidence>
<proteinExistence type="predicted"/>
<dbReference type="EMBL" id="PVSR01000003">
    <property type="protein sequence ID" value="PRW64519.1"/>
    <property type="molecule type" value="Genomic_DNA"/>
</dbReference>
<keyword evidence="3" id="KW-1185">Reference proteome</keyword>
<gene>
    <name evidence="2" type="ORF">CEP50_03940</name>
</gene>
<dbReference type="InParanoid" id="A0A2T0GZI5"/>
<feature type="region of interest" description="Disordered" evidence="1">
    <location>
        <begin position="1"/>
        <end position="45"/>
    </location>
</feature>
<protein>
    <submittedName>
        <fullName evidence="2">Uncharacterized protein</fullName>
    </submittedName>
</protein>
<evidence type="ECO:0000256" key="1">
    <source>
        <dbReference type="SAM" id="MobiDB-lite"/>
    </source>
</evidence>
<accession>A0A2T0GZI5</accession>